<dbReference type="Proteomes" id="UP001499978">
    <property type="component" value="Unassembled WGS sequence"/>
</dbReference>
<comment type="caution">
    <text evidence="2">The sequence shown here is derived from an EMBL/GenBank/DDBJ whole genome shotgun (WGS) entry which is preliminary data.</text>
</comment>
<dbReference type="InterPro" id="IPR029033">
    <property type="entry name" value="His_PPase_superfam"/>
</dbReference>
<dbReference type="Gene3D" id="3.40.50.1240">
    <property type="entry name" value="Phosphoglycerate mutase-like"/>
    <property type="match status" value="1"/>
</dbReference>
<evidence type="ECO:0000256" key="1">
    <source>
        <dbReference type="SAM" id="MobiDB-lite"/>
    </source>
</evidence>
<organism evidence="2 3">
    <name type="scientific">Pilimelia columellifera subsp. columellifera</name>
    <dbReference type="NCBI Taxonomy" id="706583"/>
    <lineage>
        <taxon>Bacteria</taxon>
        <taxon>Bacillati</taxon>
        <taxon>Actinomycetota</taxon>
        <taxon>Actinomycetes</taxon>
        <taxon>Micromonosporales</taxon>
        <taxon>Micromonosporaceae</taxon>
        <taxon>Pilimelia</taxon>
    </lineage>
</organism>
<proteinExistence type="predicted"/>
<protein>
    <submittedName>
        <fullName evidence="2">Uncharacterized protein</fullName>
    </submittedName>
</protein>
<name>A0ABN3NP70_9ACTN</name>
<reference evidence="2 3" key="1">
    <citation type="journal article" date="2019" name="Int. J. Syst. Evol. Microbiol.">
        <title>The Global Catalogue of Microorganisms (GCM) 10K type strain sequencing project: providing services to taxonomists for standard genome sequencing and annotation.</title>
        <authorList>
            <consortium name="The Broad Institute Genomics Platform"/>
            <consortium name="The Broad Institute Genome Sequencing Center for Infectious Disease"/>
            <person name="Wu L."/>
            <person name="Ma J."/>
        </authorList>
    </citation>
    <scope>NUCLEOTIDE SEQUENCE [LARGE SCALE GENOMIC DNA]</scope>
    <source>
        <strain evidence="2 3">JCM 3367</strain>
    </source>
</reference>
<keyword evidence="3" id="KW-1185">Reference proteome</keyword>
<evidence type="ECO:0000313" key="2">
    <source>
        <dbReference type="EMBL" id="GAA2529298.1"/>
    </source>
</evidence>
<feature type="region of interest" description="Disordered" evidence="1">
    <location>
        <begin position="1"/>
        <end position="30"/>
    </location>
</feature>
<evidence type="ECO:0000313" key="3">
    <source>
        <dbReference type="Proteomes" id="UP001499978"/>
    </source>
</evidence>
<sequence>MPNPDGDQDVPSRYAEFLASTPPRERDLGAGRVDEAVRRLGQVGSVDRHELVVRHALDAPWWRWLGLNQANCGLTIVQWRDNAPPTSLCFNDTGHLPAALQGSR</sequence>
<accession>A0ABN3NP70</accession>
<dbReference type="SUPFAM" id="SSF53254">
    <property type="entry name" value="Phosphoglycerate mutase-like"/>
    <property type="match status" value="1"/>
</dbReference>
<gene>
    <name evidence="2" type="ORF">GCM10010201_30620</name>
</gene>
<dbReference type="EMBL" id="BAAARY010000017">
    <property type="protein sequence ID" value="GAA2529298.1"/>
    <property type="molecule type" value="Genomic_DNA"/>
</dbReference>